<sequence>MGLMNFIRQNLPESWEKASTEMKMKTELINRLHANVPRQYKNKYHYREGMMYIRGVFRRTCSIYYLVEATDLDMDKWRKLDDAIKNYEETCR</sequence>
<evidence type="ECO:0000313" key="1">
    <source>
        <dbReference type="EMBL" id="DAE28471.1"/>
    </source>
</evidence>
<organism evidence="1">
    <name type="scientific">virus sp. ct9pU4</name>
    <dbReference type="NCBI Taxonomy" id="2828248"/>
    <lineage>
        <taxon>Viruses</taxon>
    </lineage>
</organism>
<accession>A0A8S5RAU7</accession>
<reference evidence="1" key="1">
    <citation type="journal article" date="2021" name="Proc. Natl. Acad. Sci. U.S.A.">
        <title>A Catalog of Tens of Thousands of Viruses from Human Metagenomes Reveals Hidden Associations with Chronic Diseases.</title>
        <authorList>
            <person name="Tisza M.J."/>
            <person name="Buck C.B."/>
        </authorList>
    </citation>
    <scope>NUCLEOTIDE SEQUENCE</scope>
    <source>
        <strain evidence="1">Ct9pU4</strain>
    </source>
</reference>
<dbReference type="EMBL" id="BK059087">
    <property type="protein sequence ID" value="DAE28471.1"/>
    <property type="molecule type" value="Genomic_DNA"/>
</dbReference>
<proteinExistence type="predicted"/>
<name>A0A8S5RAU7_9VIRU</name>
<protein>
    <submittedName>
        <fullName evidence="1">Uncharacterized protein</fullName>
    </submittedName>
</protein>